<organism evidence="1 2">
    <name type="scientific">Chaenocephalus aceratus</name>
    <name type="common">Blackfin icefish</name>
    <name type="synonym">Chaenichthys aceratus</name>
    <dbReference type="NCBI Taxonomy" id="36190"/>
    <lineage>
        <taxon>Eukaryota</taxon>
        <taxon>Metazoa</taxon>
        <taxon>Chordata</taxon>
        <taxon>Craniata</taxon>
        <taxon>Vertebrata</taxon>
        <taxon>Euteleostomi</taxon>
        <taxon>Actinopterygii</taxon>
        <taxon>Neopterygii</taxon>
        <taxon>Teleostei</taxon>
        <taxon>Neoteleostei</taxon>
        <taxon>Acanthomorphata</taxon>
        <taxon>Eupercaria</taxon>
        <taxon>Perciformes</taxon>
        <taxon>Notothenioidei</taxon>
        <taxon>Channichthyidae</taxon>
        <taxon>Chaenocephalus</taxon>
    </lineage>
</organism>
<feature type="non-terminal residue" evidence="1">
    <location>
        <position position="1"/>
    </location>
</feature>
<accession>A0ACB9WPM0</accession>
<gene>
    <name evidence="1" type="ORF">KUCAC02_005306</name>
</gene>
<feature type="non-terminal residue" evidence="1">
    <location>
        <position position="108"/>
    </location>
</feature>
<comment type="caution">
    <text evidence="1">The sequence shown here is derived from an EMBL/GenBank/DDBJ whole genome shotgun (WGS) entry which is preliminary data.</text>
</comment>
<dbReference type="Proteomes" id="UP001057452">
    <property type="component" value="Chromosome 13"/>
</dbReference>
<name>A0ACB9WPM0_CHAAC</name>
<keyword evidence="2" id="KW-1185">Reference proteome</keyword>
<sequence>ERERAQRKSEYVMVWGVIVGALKGEHATHCGEPDCSGVIDQLPGVIPRYRAAETNAAPKIAPCVHVPPPSPPSTFHYRPTKAVDAVFFSCKPSCNVAPTPSTPLIVIV</sequence>
<reference evidence="1" key="1">
    <citation type="submission" date="2022-05" db="EMBL/GenBank/DDBJ databases">
        <title>Chromosome-level genome of Chaenocephalus aceratus.</title>
        <authorList>
            <person name="Park H."/>
        </authorList>
    </citation>
    <scope>NUCLEOTIDE SEQUENCE</scope>
    <source>
        <strain evidence="1">KU_202001</strain>
    </source>
</reference>
<proteinExistence type="predicted"/>
<evidence type="ECO:0000313" key="2">
    <source>
        <dbReference type="Proteomes" id="UP001057452"/>
    </source>
</evidence>
<protein>
    <submittedName>
        <fullName evidence="1">Uncharacterized protein</fullName>
    </submittedName>
</protein>
<evidence type="ECO:0000313" key="1">
    <source>
        <dbReference type="EMBL" id="KAI4815144.1"/>
    </source>
</evidence>
<dbReference type="EMBL" id="CM043797">
    <property type="protein sequence ID" value="KAI4815144.1"/>
    <property type="molecule type" value="Genomic_DNA"/>
</dbReference>